<name>A0ABP0Y419_9ROSI</name>
<evidence type="ECO:0000313" key="3">
    <source>
        <dbReference type="Proteomes" id="UP001642487"/>
    </source>
</evidence>
<proteinExistence type="predicted"/>
<gene>
    <name evidence="2" type="ORF">CITCOLO1_LOCUS5634</name>
</gene>
<keyword evidence="1" id="KW-1133">Transmembrane helix</keyword>
<protein>
    <submittedName>
        <fullName evidence="2">Uncharacterized protein</fullName>
    </submittedName>
</protein>
<feature type="transmembrane region" description="Helical" evidence="1">
    <location>
        <begin position="46"/>
        <end position="65"/>
    </location>
</feature>
<reference evidence="2 3" key="1">
    <citation type="submission" date="2024-03" db="EMBL/GenBank/DDBJ databases">
        <authorList>
            <person name="Gkanogiannis A."/>
            <person name="Becerra Lopez-Lavalle L."/>
        </authorList>
    </citation>
    <scope>NUCLEOTIDE SEQUENCE [LARGE SCALE GENOMIC DNA]</scope>
</reference>
<evidence type="ECO:0000256" key="1">
    <source>
        <dbReference type="SAM" id="Phobius"/>
    </source>
</evidence>
<keyword evidence="1" id="KW-0812">Transmembrane</keyword>
<keyword evidence="1" id="KW-0472">Membrane</keyword>
<keyword evidence="3" id="KW-1185">Reference proteome</keyword>
<evidence type="ECO:0000313" key="2">
    <source>
        <dbReference type="EMBL" id="CAK9313896.1"/>
    </source>
</evidence>
<organism evidence="2 3">
    <name type="scientific">Citrullus colocynthis</name>
    <name type="common">colocynth</name>
    <dbReference type="NCBI Taxonomy" id="252529"/>
    <lineage>
        <taxon>Eukaryota</taxon>
        <taxon>Viridiplantae</taxon>
        <taxon>Streptophyta</taxon>
        <taxon>Embryophyta</taxon>
        <taxon>Tracheophyta</taxon>
        <taxon>Spermatophyta</taxon>
        <taxon>Magnoliopsida</taxon>
        <taxon>eudicotyledons</taxon>
        <taxon>Gunneridae</taxon>
        <taxon>Pentapetalae</taxon>
        <taxon>rosids</taxon>
        <taxon>fabids</taxon>
        <taxon>Cucurbitales</taxon>
        <taxon>Cucurbitaceae</taxon>
        <taxon>Benincaseae</taxon>
        <taxon>Citrullus</taxon>
    </lineage>
</organism>
<accession>A0ABP0Y419</accession>
<dbReference type="Proteomes" id="UP001642487">
    <property type="component" value="Chromosome 11"/>
</dbReference>
<sequence>GTTLKSMSRTRQSAALRAIVPSSISHGVTCNVQARSITWNTVLLCPPWFCITIMIPLAHCGNLVIEMQHHLWFFR</sequence>
<dbReference type="EMBL" id="OZ021745">
    <property type="protein sequence ID" value="CAK9313896.1"/>
    <property type="molecule type" value="Genomic_DNA"/>
</dbReference>
<feature type="non-terminal residue" evidence="2">
    <location>
        <position position="1"/>
    </location>
</feature>